<keyword evidence="2" id="KW-0808">Transferase</keyword>
<gene>
    <name evidence="2" type="ORF">BM524_04535</name>
</gene>
<dbReference type="EMBL" id="CP018024">
    <property type="protein sequence ID" value="APD89136.1"/>
    <property type="molecule type" value="Genomic_DNA"/>
</dbReference>
<dbReference type="AlphaFoldDB" id="A0AAC9J8D4"/>
<dbReference type="GO" id="GO:0005829">
    <property type="term" value="C:cytosol"/>
    <property type="evidence" value="ECO:0007669"/>
    <property type="project" value="TreeGrafter"/>
</dbReference>
<dbReference type="InterPro" id="IPR002376">
    <property type="entry name" value="Formyl_transf_N"/>
</dbReference>
<evidence type="ECO:0000313" key="2">
    <source>
        <dbReference type="EMBL" id="APD89136.1"/>
    </source>
</evidence>
<dbReference type="RefSeq" id="WP_071958738.1">
    <property type="nucleotide sequence ID" value="NZ_CP018024.1"/>
</dbReference>
<dbReference type="CDD" id="cd08369">
    <property type="entry name" value="FMT_core"/>
    <property type="match status" value="1"/>
</dbReference>
<feature type="domain" description="Formyl transferase N-terminal" evidence="1">
    <location>
        <begin position="36"/>
        <end position="166"/>
    </location>
</feature>
<dbReference type="SUPFAM" id="SSF53328">
    <property type="entry name" value="Formyltransferase"/>
    <property type="match status" value="1"/>
</dbReference>
<dbReference type="PANTHER" id="PTHR11138">
    <property type="entry name" value="METHIONYL-TRNA FORMYLTRANSFERASE"/>
    <property type="match status" value="1"/>
</dbReference>
<evidence type="ECO:0000259" key="1">
    <source>
        <dbReference type="Pfam" id="PF00551"/>
    </source>
</evidence>
<organism evidence="2 3">
    <name type="scientific">Alteromonas mediterranea</name>
    <dbReference type="NCBI Taxonomy" id="314275"/>
    <lineage>
        <taxon>Bacteria</taxon>
        <taxon>Pseudomonadati</taxon>
        <taxon>Pseudomonadota</taxon>
        <taxon>Gammaproteobacteria</taxon>
        <taxon>Alteromonadales</taxon>
        <taxon>Alteromonadaceae</taxon>
        <taxon>Alteromonas/Salinimonas group</taxon>
        <taxon>Alteromonas</taxon>
    </lineage>
</organism>
<protein>
    <submittedName>
        <fullName evidence="2">Formyl transferase</fullName>
    </submittedName>
</protein>
<sequence length="241" mass="27571">MKIILCGYHWAGCSALDYLLSISSEIFVYTHDTSFHIPCLKALCEQRNVSHSTENISRHNLPFIPDFIISVYYRNLIKPDVLKTSRYKPINLHPSLLPKYRGCSSLTWAIINNESEVGFSYHYIDKGIDTGNIILQQSLPIFDWDTQETLYYRVMFEGVKALPEAIELTRSGIPGRPQLSAGSYYARGCPYGGEIQHNWSEAQVQRFIRAMTFPPYPPAKFNGKDILTYKDFLAVKSENLT</sequence>
<dbReference type="Gene3D" id="3.40.50.12230">
    <property type="match status" value="1"/>
</dbReference>
<dbReference type="GO" id="GO:0004479">
    <property type="term" value="F:methionyl-tRNA formyltransferase activity"/>
    <property type="evidence" value="ECO:0007669"/>
    <property type="project" value="TreeGrafter"/>
</dbReference>
<proteinExistence type="predicted"/>
<dbReference type="Proteomes" id="UP000182101">
    <property type="component" value="Chromosome"/>
</dbReference>
<dbReference type="Pfam" id="PF00551">
    <property type="entry name" value="Formyl_trans_N"/>
    <property type="match status" value="1"/>
</dbReference>
<accession>A0AAC9J8D4</accession>
<dbReference type="PANTHER" id="PTHR11138:SF5">
    <property type="entry name" value="METHIONYL-TRNA FORMYLTRANSFERASE, MITOCHONDRIAL"/>
    <property type="match status" value="1"/>
</dbReference>
<dbReference type="InterPro" id="IPR036477">
    <property type="entry name" value="Formyl_transf_N_sf"/>
</dbReference>
<evidence type="ECO:0000313" key="3">
    <source>
        <dbReference type="Proteomes" id="UP000182101"/>
    </source>
</evidence>
<reference evidence="2 3" key="1">
    <citation type="submission" date="2016-11" db="EMBL/GenBank/DDBJ databases">
        <title>Networking in microbes: conjugative elements and plasmids in the genus Alteromonas.</title>
        <authorList>
            <person name="Lopez-Perez M."/>
            <person name="Ramon-Marco N."/>
            <person name="Rodriguez-Valera F."/>
        </authorList>
    </citation>
    <scope>NUCLEOTIDE SEQUENCE [LARGE SCALE GENOMIC DNA]</scope>
    <source>
        <strain evidence="2 3">CP48</strain>
    </source>
</reference>
<name>A0AAC9J8D4_9ALTE</name>